<reference evidence="1 2" key="1">
    <citation type="journal article" date="2016" name="Sci. Rep.">
        <title>Metabolic traits of an uncultured archaeal lineage -MSBL1- from brine pools of the Red Sea.</title>
        <authorList>
            <person name="Mwirichia R."/>
            <person name="Alam I."/>
            <person name="Rashid M."/>
            <person name="Vinu M."/>
            <person name="Ba-Alawi W."/>
            <person name="Anthony Kamau A."/>
            <person name="Kamanda Ngugi D."/>
            <person name="Goker M."/>
            <person name="Klenk H.P."/>
            <person name="Bajic V."/>
            <person name="Stingl U."/>
        </authorList>
    </citation>
    <scope>NUCLEOTIDE SEQUENCE [LARGE SCALE GENOMIC DNA]</scope>
    <source>
        <strain evidence="1">SCGC-AAA259B11</strain>
    </source>
</reference>
<comment type="caution">
    <text evidence="1">The sequence shown here is derived from an EMBL/GenBank/DDBJ whole genome shotgun (WGS) entry which is preliminary data.</text>
</comment>
<protein>
    <submittedName>
        <fullName evidence="1">Uncharacterized protein</fullName>
    </submittedName>
</protein>
<gene>
    <name evidence="1" type="ORF">AKJ61_04000</name>
</gene>
<dbReference type="AlphaFoldDB" id="A0A133U3W1"/>
<organism evidence="1 2">
    <name type="scientific">candidate division MSBL1 archaeon SCGC-AAA259B11</name>
    <dbReference type="NCBI Taxonomy" id="1698260"/>
    <lineage>
        <taxon>Archaea</taxon>
        <taxon>Methanobacteriati</taxon>
        <taxon>Methanobacteriota</taxon>
        <taxon>candidate division MSBL1</taxon>
    </lineage>
</organism>
<keyword evidence="2" id="KW-1185">Reference proteome</keyword>
<dbReference type="Proteomes" id="UP000070184">
    <property type="component" value="Unassembled WGS sequence"/>
</dbReference>
<sequence length="77" mass="8819">MMVWQTVVGKKEKNGLIFLKLKSRSGNIYPVQVAPGVDVPDHKGLMFADVLPESWVVREVKTKEEFKNLKSFDLEDK</sequence>
<proteinExistence type="predicted"/>
<evidence type="ECO:0000313" key="1">
    <source>
        <dbReference type="EMBL" id="KXA88879.1"/>
    </source>
</evidence>
<accession>A0A133U3W1</accession>
<dbReference type="EMBL" id="LHXK01000072">
    <property type="protein sequence ID" value="KXA88879.1"/>
    <property type="molecule type" value="Genomic_DNA"/>
</dbReference>
<evidence type="ECO:0000313" key="2">
    <source>
        <dbReference type="Proteomes" id="UP000070184"/>
    </source>
</evidence>
<name>A0A133U3W1_9EURY</name>